<feature type="chain" id="PRO_5020731372" description="Cytochrome c domain-containing protein" evidence="6">
    <location>
        <begin position="21"/>
        <end position="150"/>
    </location>
</feature>
<dbReference type="InterPro" id="IPR009056">
    <property type="entry name" value="Cyt_c-like_dom"/>
</dbReference>
<dbReference type="PROSITE" id="PS51007">
    <property type="entry name" value="CYTC"/>
    <property type="match status" value="1"/>
</dbReference>
<evidence type="ECO:0000256" key="6">
    <source>
        <dbReference type="SAM" id="SignalP"/>
    </source>
</evidence>
<name>A0A4P2Q193_SORCE</name>
<dbReference type="EMBL" id="CP012670">
    <property type="protein sequence ID" value="AUX22984.1"/>
    <property type="molecule type" value="Genomic_DNA"/>
</dbReference>
<gene>
    <name evidence="8" type="ORF">SOCEGT47_035000</name>
</gene>
<dbReference type="SUPFAM" id="SSF46626">
    <property type="entry name" value="Cytochrome c"/>
    <property type="match status" value="1"/>
</dbReference>
<feature type="region of interest" description="Disordered" evidence="5">
    <location>
        <begin position="33"/>
        <end position="68"/>
    </location>
</feature>
<dbReference type="Gene3D" id="1.10.760.10">
    <property type="entry name" value="Cytochrome c-like domain"/>
    <property type="match status" value="1"/>
</dbReference>
<keyword evidence="3 4" id="KW-0408">Iron</keyword>
<evidence type="ECO:0000256" key="3">
    <source>
        <dbReference type="ARBA" id="ARBA00023004"/>
    </source>
</evidence>
<feature type="signal peptide" evidence="6">
    <location>
        <begin position="1"/>
        <end position="20"/>
    </location>
</feature>
<dbReference type="OrthoDB" id="9791344at2"/>
<dbReference type="GO" id="GO:0009055">
    <property type="term" value="F:electron transfer activity"/>
    <property type="evidence" value="ECO:0007669"/>
    <property type="project" value="InterPro"/>
</dbReference>
<organism evidence="8 9">
    <name type="scientific">Sorangium cellulosum</name>
    <name type="common">Polyangium cellulosum</name>
    <dbReference type="NCBI Taxonomy" id="56"/>
    <lineage>
        <taxon>Bacteria</taxon>
        <taxon>Pseudomonadati</taxon>
        <taxon>Myxococcota</taxon>
        <taxon>Polyangia</taxon>
        <taxon>Polyangiales</taxon>
        <taxon>Polyangiaceae</taxon>
        <taxon>Sorangium</taxon>
    </lineage>
</organism>
<evidence type="ECO:0000259" key="7">
    <source>
        <dbReference type="PROSITE" id="PS51007"/>
    </source>
</evidence>
<dbReference type="Pfam" id="PF13442">
    <property type="entry name" value="Cytochrome_CBB3"/>
    <property type="match status" value="1"/>
</dbReference>
<keyword evidence="6" id="KW-0732">Signal</keyword>
<keyword evidence="1 4" id="KW-0349">Heme</keyword>
<proteinExistence type="predicted"/>
<sequence length="150" mass="16061">MPRRHVRALGRLLCTAVLLAGLFGCNSGSGDVREWTPADHDPPNPGQGQQAQGGKVAARPAASSETDPGLIELAWQRNCATCHGATGRGDGPQGPMVRAPDLTDAAWQDRVADGQMVEVIRKGKNRMPPFDLPQPVIDGLVKRIRAQRAR</sequence>
<evidence type="ECO:0000256" key="2">
    <source>
        <dbReference type="ARBA" id="ARBA00022723"/>
    </source>
</evidence>
<dbReference type="GO" id="GO:0046872">
    <property type="term" value="F:metal ion binding"/>
    <property type="evidence" value="ECO:0007669"/>
    <property type="project" value="UniProtKB-KW"/>
</dbReference>
<evidence type="ECO:0000313" key="9">
    <source>
        <dbReference type="Proteomes" id="UP000295781"/>
    </source>
</evidence>
<dbReference type="PROSITE" id="PS51257">
    <property type="entry name" value="PROKAR_LIPOPROTEIN"/>
    <property type="match status" value="1"/>
</dbReference>
<feature type="compositionally biased region" description="Basic and acidic residues" evidence="5">
    <location>
        <begin position="33"/>
        <end position="42"/>
    </location>
</feature>
<dbReference type="Proteomes" id="UP000295781">
    <property type="component" value="Chromosome"/>
</dbReference>
<accession>A0A4P2Q193</accession>
<dbReference type="AlphaFoldDB" id="A0A4P2Q193"/>
<dbReference type="InterPro" id="IPR036909">
    <property type="entry name" value="Cyt_c-like_dom_sf"/>
</dbReference>
<evidence type="ECO:0000256" key="5">
    <source>
        <dbReference type="SAM" id="MobiDB-lite"/>
    </source>
</evidence>
<feature type="domain" description="Cytochrome c" evidence="7">
    <location>
        <begin position="64"/>
        <end position="148"/>
    </location>
</feature>
<keyword evidence="2 4" id="KW-0479">Metal-binding</keyword>
<dbReference type="GO" id="GO:0020037">
    <property type="term" value="F:heme binding"/>
    <property type="evidence" value="ECO:0007669"/>
    <property type="project" value="InterPro"/>
</dbReference>
<reference evidence="8 9" key="1">
    <citation type="submission" date="2015-09" db="EMBL/GenBank/DDBJ databases">
        <title>Sorangium comparison.</title>
        <authorList>
            <person name="Zaburannyi N."/>
            <person name="Bunk B."/>
            <person name="Overmann J."/>
            <person name="Mueller R."/>
        </authorList>
    </citation>
    <scope>NUCLEOTIDE SEQUENCE [LARGE SCALE GENOMIC DNA]</scope>
    <source>
        <strain evidence="8 9">So ceGT47</strain>
    </source>
</reference>
<evidence type="ECO:0000256" key="1">
    <source>
        <dbReference type="ARBA" id="ARBA00022617"/>
    </source>
</evidence>
<evidence type="ECO:0000256" key="4">
    <source>
        <dbReference type="PROSITE-ProRule" id="PRU00433"/>
    </source>
</evidence>
<dbReference type="RefSeq" id="WP_129348063.1">
    <property type="nucleotide sequence ID" value="NZ_CP012670.1"/>
</dbReference>
<protein>
    <recommendedName>
        <fullName evidence="7">Cytochrome c domain-containing protein</fullName>
    </recommendedName>
</protein>
<evidence type="ECO:0000313" key="8">
    <source>
        <dbReference type="EMBL" id="AUX22984.1"/>
    </source>
</evidence>